<dbReference type="Proteomes" id="UP001153069">
    <property type="component" value="Unassembled WGS sequence"/>
</dbReference>
<name>A0A9N8DYZ4_9STRA</name>
<reference evidence="2" key="1">
    <citation type="submission" date="2020-06" db="EMBL/GenBank/DDBJ databases">
        <authorList>
            <consortium name="Plant Systems Biology data submission"/>
        </authorList>
    </citation>
    <scope>NUCLEOTIDE SEQUENCE</scope>
    <source>
        <strain evidence="2">D6</strain>
    </source>
</reference>
<sequence length="301" mass="34708">MMSSRLMSSALTSLTRRMGGVSLYTVKKPTTTMMSSSYSTLGGSLTIPSSTTTTVLPVLGSLNAMDGPFWQVSRSVTRKKRLERRRKRKEAARKEAKMLEGQTLEETEEVAAPQHEAWVDFQKSISVKGFQTGQITKARVRKKGEIGLKLKDHKRREKLEMRMAAKRPELADVRGGEFPTKRYSDEETERLLELAYAAIPPRAGKRGTRNLRRQSRRWFLVRKIHRKYKQQKIAAHFRLMEERSKRMQEIKAVKAEAPDTRARDRAYQRQVLQRWMKDLKSHQGGFEQVIQAEATVIEDKS</sequence>
<dbReference type="EMBL" id="CAICTM010000352">
    <property type="protein sequence ID" value="CAB9508609.1"/>
    <property type="molecule type" value="Genomic_DNA"/>
</dbReference>
<evidence type="ECO:0000256" key="1">
    <source>
        <dbReference type="SAM" id="Coils"/>
    </source>
</evidence>
<evidence type="ECO:0000313" key="3">
    <source>
        <dbReference type="Proteomes" id="UP001153069"/>
    </source>
</evidence>
<keyword evidence="1" id="KW-0175">Coiled coil</keyword>
<evidence type="ECO:0000313" key="2">
    <source>
        <dbReference type="EMBL" id="CAB9508609.1"/>
    </source>
</evidence>
<gene>
    <name evidence="2" type="ORF">SEMRO_353_G124640.1</name>
</gene>
<comment type="caution">
    <text evidence="2">The sequence shown here is derived from an EMBL/GenBank/DDBJ whole genome shotgun (WGS) entry which is preliminary data.</text>
</comment>
<dbReference type="AlphaFoldDB" id="A0A9N8DYZ4"/>
<feature type="coiled-coil region" evidence="1">
    <location>
        <begin position="79"/>
        <end position="109"/>
    </location>
</feature>
<organism evidence="2 3">
    <name type="scientific">Seminavis robusta</name>
    <dbReference type="NCBI Taxonomy" id="568900"/>
    <lineage>
        <taxon>Eukaryota</taxon>
        <taxon>Sar</taxon>
        <taxon>Stramenopiles</taxon>
        <taxon>Ochrophyta</taxon>
        <taxon>Bacillariophyta</taxon>
        <taxon>Bacillariophyceae</taxon>
        <taxon>Bacillariophycidae</taxon>
        <taxon>Naviculales</taxon>
        <taxon>Naviculaceae</taxon>
        <taxon>Seminavis</taxon>
    </lineage>
</organism>
<accession>A0A9N8DYZ4</accession>
<proteinExistence type="predicted"/>
<keyword evidence="3" id="KW-1185">Reference proteome</keyword>
<protein>
    <submittedName>
        <fullName evidence="2">Uncharacterized protein</fullName>
    </submittedName>
</protein>
<dbReference type="OrthoDB" id="46542at2759"/>